<dbReference type="PANTHER" id="PTHR33223:SF3">
    <property type="match status" value="1"/>
</dbReference>
<dbReference type="SUPFAM" id="SSF56672">
    <property type="entry name" value="DNA/RNA polymerases"/>
    <property type="match status" value="1"/>
</dbReference>
<evidence type="ECO:0000259" key="1">
    <source>
        <dbReference type="Pfam" id="PF00078"/>
    </source>
</evidence>
<evidence type="ECO:0000259" key="3">
    <source>
        <dbReference type="Pfam" id="PF20523"/>
    </source>
</evidence>
<proteinExistence type="predicted"/>
<dbReference type="InterPro" id="IPR043128">
    <property type="entry name" value="Rev_trsase/Diguanyl_cyclase"/>
</dbReference>
<dbReference type="AlphaFoldDB" id="A0A151QPJ5"/>
<dbReference type="InterPro" id="IPR021109">
    <property type="entry name" value="Peptidase_aspartic_dom_sf"/>
</dbReference>
<dbReference type="Gene3D" id="3.30.70.270">
    <property type="match status" value="1"/>
</dbReference>
<keyword evidence="5" id="KW-1185">Reference proteome</keyword>
<dbReference type="Pfam" id="PF00078">
    <property type="entry name" value="RVT_1"/>
    <property type="match status" value="1"/>
</dbReference>
<dbReference type="PANTHER" id="PTHR33223">
    <property type="entry name" value="CCHC-TYPE DOMAIN-CONTAINING PROTEIN"/>
    <property type="match status" value="1"/>
</dbReference>
<organism evidence="4 5">
    <name type="scientific">Cajanus cajan</name>
    <name type="common">Pigeon pea</name>
    <name type="synonym">Cajanus indicus</name>
    <dbReference type="NCBI Taxonomy" id="3821"/>
    <lineage>
        <taxon>Eukaryota</taxon>
        <taxon>Viridiplantae</taxon>
        <taxon>Streptophyta</taxon>
        <taxon>Embryophyta</taxon>
        <taxon>Tracheophyta</taxon>
        <taxon>Spermatophyta</taxon>
        <taxon>Magnoliopsida</taxon>
        <taxon>eudicotyledons</taxon>
        <taxon>Gunneridae</taxon>
        <taxon>Pentapetalae</taxon>
        <taxon>rosids</taxon>
        <taxon>fabids</taxon>
        <taxon>Fabales</taxon>
        <taxon>Fabaceae</taxon>
        <taxon>Papilionoideae</taxon>
        <taxon>50 kb inversion clade</taxon>
        <taxon>NPAAA clade</taxon>
        <taxon>indigoferoid/millettioid clade</taxon>
        <taxon>Phaseoleae</taxon>
        <taxon>Cajanus</taxon>
    </lineage>
</organism>
<dbReference type="InterPro" id="IPR005162">
    <property type="entry name" value="Retrotrans_gag_dom"/>
</dbReference>
<evidence type="ECO:0000259" key="2">
    <source>
        <dbReference type="Pfam" id="PF03732"/>
    </source>
</evidence>
<dbReference type="EMBL" id="KQ485383">
    <property type="protein sequence ID" value="KYP32219.1"/>
    <property type="molecule type" value="Genomic_DNA"/>
</dbReference>
<reference evidence="4" key="1">
    <citation type="journal article" date="2012" name="Nat. Biotechnol.">
        <title>Draft genome sequence of pigeonpea (Cajanus cajan), an orphan legume crop of resource-poor farmers.</title>
        <authorList>
            <person name="Varshney R.K."/>
            <person name="Chen W."/>
            <person name="Li Y."/>
            <person name="Bharti A.K."/>
            <person name="Saxena R.K."/>
            <person name="Schlueter J.A."/>
            <person name="Donoghue M.T."/>
            <person name="Azam S."/>
            <person name="Fan G."/>
            <person name="Whaley A.M."/>
            <person name="Farmer A.D."/>
            <person name="Sheridan J."/>
            <person name="Iwata A."/>
            <person name="Tuteja R."/>
            <person name="Penmetsa R.V."/>
            <person name="Wu W."/>
            <person name="Upadhyaya H.D."/>
            <person name="Yang S.P."/>
            <person name="Shah T."/>
            <person name="Saxena K.B."/>
            <person name="Michael T."/>
            <person name="McCombie W.R."/>
            <person name="Yang B."/>
            <person name="Zhang G."/>
            <person name="Yang H."/>
            <person name="Wang J."/>
            <person name="Spillane C."/>
            <person name="Cook D.R."/>
            <person name="May G.D."/>
            <person name="Xu X."/>
            <person name="Jackson S.A."/>
        </authorList>
    </citation>
    <scope>NUCLEOTIDE SEQUENCE [LARGE SCALE GENOMIC DNA]</scope>
</reference>
<dbReference type="Pfam" id="PF03732">
    <property type="entry name" value="Retrotrans_gag"/>
    <property type="match status" value="1"/>
</dbReference>
<name>A0A151QPJ5_CAJCA</name>
<dbReference type="OMA" id="FRCHEAR"/>
<evidence type="ECO:0000313" key="5">
    <source>
        <dbReference type="Proteomes" id="UP000075243"/>
    </source>
</evidence>
<protein>
    <submittedName>
        <fullName evidence="4">Uncharacterized protein</fullName>
    </submittedName>
</protein>
<dbReference type="Proteomes" id="UP000075243">
    <property type="component" value="Unassembled WGS sequence"/>
</dbReference>
<dbReference type="Gene3D" id="2.40.70.10">
    <property type="entry name" value="Acid Proteases"/>
    <property type="match status" value="1"/>
</dbReference>
<dbReference type="Pfam" id="PF20523">
    <property type="entry name" value="DUF6738"/>
    <property type="match status" value="1"/>
</dbReference>
<evidence type="ECO:0000313" key="4">
    <source>
        <dbReference type="EMBL" id="KYP32219.1"/>
    </source>
</evidence>
<dbReference type="InterPro" id="IPR000477">
    <property type="entry name" value="RT_dom"/>
</dbReference>
<feature type="domain" description="Retrotransposon gag" evidence="2">
    <location>
        <begin position="143"/>
        <end position="233"/>
    </location>
</feature>
<feature type="domain" description="Reverse transcriptase" evidence="1">
    <location>
        <begin position="781"/>
        <end position="845"/>
    </location>
</feature>
<dbReference type="Gramene" id="C.cajan_45913.t">
    <property type="protein sequence ID" value="C.cajan_45913.t"/>
    <property type="gene ID" value="C.cajan_45913"/>
</dbReference>
<accession>A0A151QPJ5</accession>
<dbReference type="CDD" id="cd00303">
    <property type="entry name" value="retropepsin_like"/>
    <property type="match status" value="1"/>
</dbReference>
<dbReference type="InterPro" id="IPR046626">
    <property type="entry name" value="DUF6738"/>
</dbReference>
<feature type="domain" description="DUF6738" evidence="3">
    <location>
        <begin position="1"/>
        <end position="70"/>
    </location>
</feature>
<gene>
    <name evidence="4" type="ORF">KK1_047144</name>
</gene>
<dbReference type="InterPro" id="IPR043502">
    <property type="entry name" value="DNA/RNA_pol_sf"/>
</dbReference>
<sequence>MTRSNPSFLHPFDPEIDRKFHRLIREHIIPSLYSDSDSHSVSVAFEIDSSQLENMSEQLYNGPRERNLREMVAPDFTYESLCIQYPEEDVPFVLKTGLIHLLPKFHGHAGEDPHKHLKEFHIVCSTMKPPDVQEDHIYLKASPHSLEGVAKDWLYYLAPRSITSWDVLKRMFLEKFFPASRTTTIRKDISGIRKLGRESLYEYWERFKKLCASCPHHQISEQLLLQYFYEGLNSMERSMIDAASGGSLGDMTPVEARHLIEKMASNSQQFSARNDAIVLRGINVVVADSSSSVDRKLEGKLDTLVSLVTQLSMNQKSSSSSASMARVCGICTSNDHHTDSCPSLQEPSDAHAPQAYAINIYNNRPQNFDLSSNRYNPGWRNHPNLRAPIQSLKNQMGQMATQLNQEQSQNSYKLPSQTVQNPKNVSAITLRSGKQIDIPIAVPPPPSTSAPVLIPILASAPEQNDEPVGARNFHVGGPSSSTNFDLQQPPIPLPFPPKLIPSKKMEEVDKEILETFRKVEVNIPLLDAIKKILKYAKFLKELCTHKRKMKGNERISMGRNVSALIGTFCIPCIIGNSKFENAMLDLVASINFMPLSIFKSLSLGPMQPTGVVIQLANRSVAHPTGFIEDVLVQVDELIFPTDFYVLDMEEGFSHGSALIILGIPFLKIARTKIDVYAKEELTSLSCGAKSEKPAFRCHEARWWTCGGSTAGGGELGGWRRGAPPLASADSSFLPASLRWEQRQSPYNERTINNKGKTLWSIGGRKRRKTDRLMRVVEAAGGGSVFQQCMLSIFSNFLENCIEVFMDDFTIYGSSFDTCLDNLNRVLSRCIETDLVLNFEKCHFMIEQGFYMRFVKEFNKKALLLSNLLQKEAS</sequence>